<keyword evidence="5 8" id="KW-0255">Endonuclease</keyword>
<comment type="function">
    <text evidence="8">Zinc phosphodiesterase, which displays some tRNA 3'-processing endonuclease activity. Probably involved in tRNA maturation, by removing a 3'-trailer from precursor tRNA.</text>
</comment>
<reference evidence="10 11" key="1">
    <citation type="submission" date="2019-08" db="EMBL/GenBank/DDBJ databases">
        <authorList>
            <person name="Liang Q."/>
        </authorList>
    </citation>
    <scope>NUCLEOTIDE SEQUENCE [LARGE SCALE GENOMIC DNA]</scope>
    <source>
        <strain evidence="10 11">V1718</strain>
    </source>
</reference>
<dbReference type="HAMAP" id="MF_01818">
    <property type="entry name" value="RNase_Z_BN"/>
    <property type="match status" value="1"/>
</dbReference>
<feature type="binding site" evidence="8">
    <location>
        <position position="140"/>
    </location>
    <ligand>
        <name>Zn(2+)</name>
        <dbReference type="ChEBI" id="CHEBI:29105"/>
        <label>1</label>
        <note>catalytic</note>
    </ligand>
</feature>
<feature type="domain" description="Metallo-beta-lactamase" evidence="9">
    <location>
        <begin position="191"/>
        <end position="269"/>
    </location>
</feature>
<comment type="cofactor">
    <cofactor evidence="8">
        <name>Zn(2+)</name>
        <dbReference type="ChEBI" id="CHEBI:29105"/>
    </cofactor>
    <text evidence="8">Binds 2 Zn(2+) ions.</text>
</comment>
<dbReference type="KEGG" id="bbae:FRD01_15115"/>
<organism evidence="10 11">
    <name type="scientific">Microvenator marinus</name>
    <dbReference type="NCBI Taxonomy" id="2600177"/>
    <lineage>
        <taxon>Bacteria</taxon>
        <taxon>Deltaproteobacteria</taxon>
        <taxon>Bradymonadales</taxon>
        <taxon>Microvenatoraceae</taxon>
        <taxon>Microvenator</taxon>
    </lineage>
</organism>
<feature type="binding site" evidence="8">
    <location>
        <position position="67"/>
    </location>
    <ligand>
        <name>Zn(2+)</name>
        <dbReference type="ChEBI" id="CHEBI:29105"/>
        <label>2</label>
        <note>catalytic</note>
    </ligand>
</feature>
<dbReference type="EC" id="3.1.26.11" evidence="8"/>
<feature type="binding site" evidence="8">
    <location>
        <position position="64"/>
    </location>
    <ligand>
        <name>Zn(2+)</name>
        <dbReference type="ChEBI" id="CHEBI:29105"/>
        <label>1</label>
        <note>catalytic</note>
    </ligand>
</feature>
<protein>
    <recommendedName>
        <fullName evidence="8">Ribonuclease Z</fullName>
        <shortName evidence="8">RNase Z</shortName>
        <ecNumber evidence="8">3.1.26.11</ecNumber>
    </recommendedName>
    <alternativeName>
        <fullName evidence="8">tRNA 3 endonuclease</fullName>
    </alternativeName>
    <alternativeName>
        <fullName evidence="8">tRNase Z</fullName>
    </alternativeName>
</protein>
<dbReference type="EMBL" id="CP042467">
    <property type="protein sequence ID" value="QED28538.1"/>
    <property type="molecule type" value="Genomic_DNA"/>
</dbReference>
<keyword evidence="7 8" id="KW-0862">Zinc</keyword>
<keyword evidence="4 8" id="KW-0479">Metal-binding</keyword>
<evidence type="ECO:0000259" key="9">
    <source>
        <dbReference type="Pfam" id="PF12706"/>
    </source>
</evidence>
<evidence type="ECO:0000256" key="4">
    <source>
        <dbReference type="ARBA" id="ARBA00022723"/>
    </source>
</evidence>
<gene>
    <name evidence="8 10" type="primary">rnz</name>
    <name evidence="10" type="ORF">FRD01_15115</name>
</gene>
<dbReference type="OrthoDB" id="9800940at2"/>
<dbReference type="Pfam" id="PF12706">
    <property type="entry name" value="Lactamase_B_2"/>
    <property type="match status" value="1"/>
</dbReference>
<comment type="catalytic activity">
    <reaction evidence="8">
        <text>Endonucleolytic cleavage of RNA, removing extra 3' nucleotides from tRNA precursor, generating 3' termini of tRNAs. A 3'-hydroxy group is left at the tRNA terminus and a 5'-phosphoryl group is left at the trailer molecule.</text>
        <dbReference type="EC" id="3.1.26.11"/>
    </reaction>
</comment>
<comment type="similarity">
    <text evidence="8">Belongs to the RNase Z family.</text>
</comment>
<dbReference type="GO" id="GO:0042802">
    <property type="term" value="F:identical protein binding"/>
    <property type="evidence" value="ECO:0007669"/>
    <property type="project" value="UniProtKB-ARBA"/>
</dbReference>
<feature type="active site" description="Proton acceptor" evidence="8">
    <location>
        <position position="66"/>
    </location>
</feature>
<dbReference type="SUPFAM" id="SSF56281">
    <property type="entry name" value="Metallo-hydrolase/oxidoreductase"/>
    <property type="match status" value="1"/>
</dbReference>
<keyword evidence="11" id="KW-1185">Reference proteome</keyword>
<dbReference type="FunFam" id="3.60.15.10:FF:000002">
    <property type="entry name" value="Ribonuclease Z"/>
    <property type="match status" value="1"/>
</dbReference>
<evidence type="ECO:0000256" key="5">
    <source>
        <dbReference type="ARBA" id="ARBA00022759"/>
    </source>
</evidence>
<keyword evidence="2 8" id="KW-0819">tRNA processing</keyword>
<evidence type="ECO:0000313" key="10">
    <source>
        <dbReference type="EMBL" id="QED28538.1"/>
    </source>
</evidence>
<comment type="subunit">
    <text evidence="1 8">Homodimer.</text>
</comment>
<evidence type="ECO:0000256" key="6">
    <source>
        <dbReference type="ARBA" id="ARBA00022801"/>
    </source>
</evidence>
<feature type="binding site" evidence="8">
    <location>
        <position position="66"/>
    </location>
    <ligand>
        <name>Zn(2+)</name>
        <dbReference type="ChEBI" id="CHEBI:29105"/>
        <label>2</label>
        <note>catalytic</note>
    </ligand>
</feature>
<dbReference type="RefSeq" id="WP_146961050.1">
    <property type="nucleotide sequence ID" value="NZ_CP042467.1"/>
</dbReference>
<dbReference type="NCBIfam" id="NF000801">
    <property type="entry name" value="PRK00055.1-3"/>
    <property type="match status" value="1"/>
</dbReference>
<dbReference type="CDD" id="cd07717">
    <property type="entry name" value="RNaseZ_ZiPD-like_MBL-fold"/>
    <property type="match status" value="1"/>
</dbReference>
<dbReference type="Proteomes" id="UP000321595">
    <property type="component" value="Chromosome"/>
</dbReference>
<dbReference type="NCBIfam" id="TIGR02651">
    <property type="entry name" value="RNase_Z"/>
    <property type="match status" value="1"/>
</dbReference>
<evidence type="ECO:0000256" key="3">
    <source>
        <dbReference type="ARBA" id="ARBA00022722"/>
    </source>
</evidence>
<evidence type="ECO:0000256" key="1">
    <source>
        <dbReference type="ARBA" id="ARBA00011738"/>
    </source>
</evidence>
<feature type="binding site" evidence="8">
    <location>
        <position position="269"/>
    </location>
    <ligand>
        <name>Zn(2+)</name>
        <dbReference type="ChEBI" id="CHEBI:29105"/>
        <label>2</label>
        <note>catalytic</note>
    </ligand>
</feature>
<keyword evidence="6 8" id="KW-0378">Hydrolase</keyword>
<feature type="binding site" evidence="8">
    <location>
        <position position="211"/>
    </location>
    <ligand>
        <name>Zn(2+)</name>
        <dbReference type="ChEBI" id="CHEBI:29105"/>
        <label>1</label>
        <note>catalytic</note>
    </ligand>
</feature>
<dbReference type="AlphaFoldDB" id="A0A5B8XUE7"/>
<proteinExistence type="inferred from homology"/>
<name>A0A5B8XUE7_9DELT</name>
<dbReference type="PANTHER" id="PTHR46018">
    <property type="entry name" value="ZINC PHOSPHODIESTERASE ELAC PROTEIN 1"/>
    <property type="match status" value="1"/>
</dbReference>
<dbReference type="Pfam" id="PF23023">
    <property type="entry name" value="Anti-Pycsar_Apyc1"/>
    <property type="match status" value="1"/>
</dbReference>
<evidence type="ECO:0000256" key="8">
    <source>
        <dbReference type="HAMAP-Rule" id="MF_01818"/>
    </source>
</evidence>
<sequence>MSVKLVFLGTGSGKPTPHRNVSAVGLFREGDLLLFDCGEGTQLQLAKAPLRPGSLRAIFLTHFHGDHVNGLPGFVGSLTLNSRDEVLTIVGPVGLRRWFKTMRDVHILRPGFPINLVEVEGPGVVFEGQGFRVEAGPLKHRIPTWGYTYIEDARPGRFDLDKARELGIPAGPLYGRLQRGEAVILEDGREVHPSDVLGHARPGLRIAYCTDTQPCEGAVELARGADLLIHESTYPAGDEKLAKERGHSTSADAARCAKEAGAKKLVLTHLSQKHMRLDDFLTGARDIFPNIVVARDLLEMDIERSET</sequence>
<keyword evidence="3 8" id="KW-0540">Nuclease</keyword>
<dbReference type="InterPro" id="IPR036866">
    <property type="entry name" value="RibonucZ/Hydroxyglut_hydro"/>
</dbReference>
<feature type="binding site" evidence="8">
    <location>
        <position position="62"/>
    </location>
    <ligand>
        <name>Zn(2+)</name>
        <dbReference type="ChEBI" id="CHEBI:29105"/>
        <label>1</label>
        <note>catalytic</note>
    </ligand>
</feature>
<evidence type="ECO:0000256" key="2">
    <source>
        <dbReference type="ARBA" id="ARBA00022694"/>
    </source>
</evidence>
<dbReference type="InterPro" id="IPR001279">
    <property type="entry name" value="Metallo-B-lactamas"/>
</dbReference>
<evidence type="ECO:0000313" key="11">
    <source>
        <dbReference type="Proteomes" id="UP000321595"/>
    </source>
</evidence>
<dbReference type="Gene3D" id="3.60.15.10">
    <property type="entry name" value="Ribonuclease Z/Hydroxyacylglutathione hydrolase-like"/>
    <property type="match status" value="1"/>
</dbReference>
<accession>A0A5B8XUE7</accession>
<dbReference type="GO" id="GO:0008270">
    <property type="term" value="F:zinc ion binding"/>
    <property type="evidence" value="ECO:0007669"/>
    <property type="project" value="UniProtKB-UniRule"/>
</dbReference>
<dbReference type="InterPro" id="IPR013471">
    <property type="entry name" value="RNase_Z/BN"/>
</dbReference>
<dbReference type="GO" id="GO:0042781">
    <property type="term" value="F:3'-tRNA processing endoribonuclease activity"/>
    <property type="evidence" value="ECO:0007669"/>
    <property type="project" value="UniProtKB-UniRule"/>
</dbReference>
<dbReference type="PANTHER" id="PTHR46018:SF2">
    <property type="entry name" value="ZINC PHOSPHODIESTERASE ELAC PROTEIN 1"/>
    <property type="match status" value="1"/>
</dbReference>
<feature type="binding site" evidence="8">
    <location>
        <position position="211"/>
    </location>
    <ligand>
        <name>Zn(2+)</name>
        <dbReference type="ChEBI" id="CHEBI:29105"/>
        <label>2</label>
        <note>catalytic</note>
    </ligand>
</feature>
<evidence type="ECO:0000256" key="7">
    <source>
        <dbReference type="ARBA" id="ARBA00022833"/>
    </source>
</evidence>